<feature type="region of interest" description="Disordered" evidence="1">
    <location>
        <begin position="32"/>
        <end position="86"/>
    </location>
</feature>
<sequence>MPLYLHKREKEIAPCNMGQWLSPAIQRHMLHPSVKRKSSHSSKLLQKRNITSRKQKRERDSSLLPAELMRTWTASARTPPKGTSSA</sequence>
<accession>A0A8H4CCG2</accession>
<name>A0A8H4CCG2_COLGL</name>
<feature type="compositionally biased region" description="Polar residues" evidence="1">
    <location>
        <begin position="72"/>
        <end position="86"/>
    </location>
</feature>
<dbReference type="EMBL" id="WVTB01000067">
    <property type="protein sequence ID" value="KAF3801247.1"/>
    <property type="molecule type" value="Genomic_DNA"/>
</dbReference>
<gene>
    <name evidence="2" type="ORF">GCG54_00005402</name>
</gene>
<evidence type="ECO:0000313" key="2">
    <source>
        <dbReference type="EMBL" id="KAF3801247.1"/>
    </source>
</evidence>
<dbReference type="GeneID" id="69012553"/>
<reference evidence="2" key="1">
    <citation type="journal article" date="2020" name="Phytopathology">
        <title>Genome sequence and comparative analysis of Colletotrichum gloeosporioides isolated from Liriodendron leaves.</title>
        <authorList>
            <person name="Fu F.F."/>
            <person name="Hao Z."/>
            <person name="Wang P."/>
            <person name="Lu Y."/>
            <person name="Xue L.J."/>
            <person name="Wei G."/>
            <person name="Tian Y."/>
            <person name="Baishi H."/>
            <person name="Xu H."/>
            <person name="Shi J."/>
            <person name="Cheng T."/>
            <person name="Wang G."/>
            <person name="Yi Y."/>
            <person name="Chen J."/>
        </authorList>
    </citation>
    <scope>NUCLEOTIDE SEQUENCE</scope>
    <source>
        <strain evidence="2">Lc1</strain>
    </source>
</reference>
<organism evidence="2 3">
    <name type="scientific">Colletotrichum gloeosporioides</name>
    <name type="common">Anthracnose fungus</name>
    <name type="synonym">Glomerella cingulata</name>
    <dbReference type="NCBI Taxonomy" id="474922"/>
    <lineage>
        <taxon>Eukaryota</taxon>
        <taxon>Fungi</taxon>
        <taxon>Dikarya</taxon>
        <taxon>Ascomycota</taxon>
        <taxon>Pezizomycotina</taxon>
        <taxon>Sordariomycetes</taxon>
        <taxon>Hypocreomycetidae</taxon>
        <taxon>Glomerellales</taxon>
        <taxon>Glomerellaceae</taxon>
        <taxon>Colletotrichum</taxon>
        <taxon>Colletotrichum gloeosporioides species complex</taxon>
    </lineage>
</organism>
<dbReference type="Proteomes" id="UP000613401">
    <property type="component" value="Unassembled WGS sequence"/>
</dbReference>
<evidence type="ECO:0000313" key="3">
    <source>
        <dbReference type="Proteomes" id="UP000613401"/>
    </source>
</evidence>
<comment type="caution">
    <text evidence="2">The sequence shown here is derived from an EMBL/GenBank/DDBJ whole genome shotgun (WGS) entry which is preliminary data.</text>
</comment>
<reference evidence="2" key="2">
    <citation type="submission" date="2020-03" db="EMBL/GenBank/DDBJ databases">
        <authorList>
            <person name="Fu F.-F."/>
            <person name="Chen J."/>
        </authorList>
    </citation>
    <scope>NUCLEOTIDE SEQUENCE</scope>
    <source>
        <strain evidence="2">Lc1</strain>
    </source>
</reference>
<evidence type="ECO:0000256" key="1">
    <source>
        <dbReference type="SAM" id="MobiDB-lite"/>
    </source>
</evidence>
<dbReference type="RefSeq" id="XP_045260406.1">
    <property type="nucleotide sequence ID" value="XM_045405425.1"/>
</dbReference>
<keyword evidence="3" id="KW-1185">Reference proteome</keyword>
<proteinExistence type="predicted"/>
<protein>
    <submittedName>
        <fullName evidence="2">Uncharacterized protein</fullName>
    </submittedName>
</protein>
<dbReference type="AlphaFoldDB" id="A0A8H4CCG2"/>